<evidence type="ECO:0000313" key="2">
    <source>
        <dbReference type="Proteomes" id="UP000805193"/>
    </source>
</evidence>
<name>A0AC60P0I9_IXOPE</name>
<gene>
    <name evidence="1" type="ORF">HPB47_010012</name>
</gene>
<proteinExistence type="predicted"/>
<evidence type="ECO:0000313" key="1">
    <source>
        <dbReference type="EMBL" id="KAG0412846.1"/>
    </source>
</evidence>
<reference evidence="1 2" key="1">
    <citation type="journal article" date="2020" name="Cell">
        <title>Large-Scale Comparative Analyses of Tick Genomes Elucidate Their Genetic Diversity and Vector Capacities.</title>
        <authorList>
            <consortium name="Tick Genome and Microbiome Consortium (TIGMIC)"/>
            <person name="Jia N."/>
            <person name="Wang J."/>
            <person name="Shi W."/>
            <person name="Du L."/>
            <person name="Sun Y."/>
            <person name="Zhan W."/>
            <person name="Jiang J.F."/>
            <person name="Wang Q."/>
            <person name="Zhang B."/>
            <person name="Ji P."/>
            <person name="Bell-Sakyi L."/>
            <person name="Cui X.M."/>
            <person name="Yuan T.T."/>
            <person name="Jiang B.G."/>
            <person name="Yang W.F."/>
            <person name="Lam T.T."/>
            <person name="Chang Q.C."/>
            <person name="Ding S.J."/>
            <person name="Wang X.J."/>
            <person name="Zhu J.G."/>
            <person name="Ruan X.D."/>
            <person name="Zhao L."/>
            <person name="Wei J.T."/>
            <person name="Ye R.Z."/>
            <person name="Que T.C."/>
            <person name="Du C.H."/>
            <person name="Zhou Y.H."/>
            <person name="Cheng J.X."/>
            <person name="Dai P.F."/>
            <person name="Guo W.B."/>
            <person name="Han X.H."/>
            <person name="Huang E.J."/>
            <person name="Li L.F."/>
            <person name="Wei W."/>
            <person name="Gao Y.C."/>
            <person name="Liu J.Z."/>
            <person name="Shao H.Z."/>
            <person name="Wang X."/>
            <person name="Wang C.C."/>
            <person name="Yang T.C."/>
            <person name="Huo Q.B."/>
            <person name="Li W."/>
            <person name="Chen H.Y."/>
            <person name="Chen S.E."/>
            <person name="Zhou L.G."/>
            <person name="Ni X.B."/>
            <person name="Tian J.H."/>
            <person name="Sheng Y."/>
            <person name="Liu T."/>
            <person name="Pan Y.S."/>
            <person name="Xia L.Y."/>
            <person name="Li J."/>
            <person name="Zhao F."/>
            <person name="Cao W.C."/>
        </authorList>
    </citation>
    <scope>NUCLEOTIDE SEQUENCE [LARGE SCALE GENOMIC DNA]</scope>
    <source>
        <strain evidence="1">Iper-2018</strain>
    </source>
</reference>
<accession>A0AC60P0I9</accession>
<comment type="caution">
    <text evidence="1">The sequence shown here is derived from an EMBL/GenBank/DDBJ whole genome shotgun (WGS) entry which is preliminary data.</text>
</comment>
<keyword evidence="2" id="KW-1185">Reference proteome</keyword>
<dbReference type="EMBL" id="JABSTQ010011318">
    <property type="protein sequence ID" value="KAG0412846.1"/>
    <property type="molecule type" value="Genomic_DNA"/>
</dbReference>
<sequence>MAPFCSRCSTLLTLLLKGLSRLTYRPTRLDTDEESGLVHVGDLMTYCLCDPDDTCGKAGGGGGCSSSRFAPPPSAGPKPLEEPKKKMRSMATWTVVSGMGAVGYASDAQWGDQYRPSLGANPCEVKSPFRGLSLADQDNEPPAVNAAEEEMSICPVRHVLVMCEEAHTRGKLHTGREQTKRDALTVAATAAGDTQAALELPQKDRPELLTPAPVLMPTSAGTPAAGAVRASPDCRVIRPLTGGLVGHLARRAYTWTPSSPSLIDVNLDFFLATSGSEK</sequence>
<organism evidence="1 2">
    <name type="scientific">Ixodes persulcatus</name>
    <name type="common">Taiga tick</name>
    <dbReference type="NCBI Taxonomy" id="34615"/>
    <lineage>
        <taxon>Eukaryota</taxon>
        <taxon>Metazoa</taxon>
        <taxon>Ecdysozoa</taxon>
        <taxon>Arthropoda</taxon>
        <taxon>Chelicerata</taxon>
        <taxon>Arachnida</taxon>
        <taxon>Acari</taxon>
        <taxon>Parasitiformes</taxon>
        <taxon>Ixodida</taxon>
        <taxon>Ixodoidea</taxon>
        <taxon>Ixodidae</taxon>
        <taxon>Ixodinae</taxon>
        <taxon>Ixodes</taxon>
    </lineage>
</organism>
<dbReference type="Proteomes" id="UP000805193">
    <property type="component" value="Unassembled WGS sequence"/>
</dbReference>
<protein>
    <submittedName>
        <fullName evidence="1">Uncharacterized protein</fullName>
    </submittedName>
</protein>